<protein>
    <recommendedName>
        <fullName evidence="3">EF-hand domain-containing protein</fullName>
    </recommendedName>
</protein>
<name>A0A8J4CHT0_9CHLO</name>
<dbReference type="Pfam" id="PF05042">
    <property type="entry name" value="Caleosin"/>
    <property type="match status" value="1"/>
</dbReference>
<dbReference type="InterPro" id="IPR011992">
    <property type="entry name" value="EF-hand-dom_pair"/>
</dbReference>
<gene>
    <name evidence="4" type="ORF">Vretifemale_10894</name>
</gene>
<evidence type="ECO:0000313" key="5">
    <source>
        <dbReference type="Proteomes" id="UP000747110"/>
    </source>
</evidence>
<sequence>PSSAGPSTPRKLSSHALGTFAGDEIDATASGMGGAAAMEPSQDKLDAPWGPPGYGDYTSADVDAAGPDAGESDRRIHAHYGLISAQIAQAKQREHYLRLHAAHSPDRQPQLEAPAELSGLGAEAAGAGWEVFVGLDPALFAAPDQDGPACSVLMPPGVSGGSLAAPAPPLVVSEIPAVPLTMERPAPRNLPDFMEHPGEPWVTATPDKFHPRGHPMTPPEGSLTSLQQHFAFFDINKDGVITLGECITGFRFLLRRLLSEPLNTLAAVPVALAVQLPLSWLAGDSWLPDPRLLVHVRNAHKVVHGSNSKAWDRSGHFTPARFEAVLSKYDRDGKGGLTLWEVISFLRGQANLGDVFGMMASAGEWLMTWALLRDSKGVLRREDMRGMYDGTAFYRLAERNGYKHYGMLAARKPAVMKGYA</sequence>
<dbReference type="Proteomes" id="UP000747110">
    <property type="component" value="Unassembled WGS sequence"/>
</dbReference>
<dbReference type="GO" id="GO:0004497">
    <property type="term" value="F:monooxygenase activity"/>
    <property type="evidence" value="ECO:0007669"/>
    <property type="project" value="TreeGrafter"/>
</dbReference>
<evidence type="ECO:0000256" key="1">
    <source>
        <dbReference type="ARBA" id="ARBA00006765"/>
    </source>
</evidence>
<dbReference type="GO" id="GO:0005509">
    <property type="term" value="F:calcium ion binding"/>
    <property type="evidence" value="ECO:0007669"/>
    <property type="project" value="InterPro"/>
</dbReference>
<reference evidence="4" key="1">
    <citation type="journal article" date="2021" name="Proc. Natl. Acad. Sci. U.S.A.">
        <title>Three genomes in the algal genus Volvox reveal the fate of a haploid sex-determining region after a transition to homothallism.</title>
        <authorList>
            <person name="Yamamoto K."/>
            <person name="Hamaji T."/>
            <person name="Kawai-Toyooka H."/>
            <person name="Matsuzaki R."/>
            <person name="Takahashi F."/>
            <person name="Nishimura Y."/>
            <person name="Kawachi M."/>
            <person name="Noguchi H."/>
            <person name="Minakuchi Y."/>
            <person name="Umen J.G."/>
            <person name="Toyoda A."/>
            <person name="Nozaki H."/>
        </authorList>
    </citation>
    <scope>NUCLEOTIDE SEQUENCE</scope>
    <source>
        <strain evidence="4">NIES-3786</strain>
    </source>
</reference>
<proteinExistence type="inferred from homology"/>
<dbReference type="InterPro" id="IPR007736">
    <property type="entry name" value="Caleosin-related"/>
</dbReference>
<feature type="non-terminal residue" evidence="4">
    <location>
        <position position="1"/>
    </location>
</feature>
<dbReference type="InterPro" id="IPR002048">
    <property type="entry name" value="EF_hand_dom"/>
</dbReference>
<evidence type="ECO:0000313" key="4">
    <source>
        <dbReference type="EMBL" id="GIL81965.1"/>
    </source>
</evidence>
<feature type="region of interest" description="Disordered" evidence="2">
    <location>
        <begin position="1"/>
        <end position="72"/>
    </location>
</feature>
<dbReference type="OrthoDB" id="538903at2759"/>
<dbReference type="AlphaFoldDB" id="A0A8J4CHT0"/>
<dbReference type="PROSITE" id="PS50222">
    <property type="entry name" value="EF_HAND_2"/>
    <property type="match status" value="2"/>
</dbReference>
<dbReference type="EMBL" id="BNCP01000022">
    <property type="protein sequence ID" value="GIL81965.1"/>
    <property type="molecule type" value="Genomic_DNA"/>
</dbReference>
<accession>A0A8J4CHT0</accession>
<dbReference type="PANTHER" id="PTHR31495:SF0">
    <property type="entry name" value="BINDING PROTEIN CALEOSIN, PUTATIVE (AFU_ORTHOLOGUE AFUA_5G13750)-RELATED"/>
    <property type="match status" value="1"/>
</dbReference>
<organism evidence="4 5">
    <name type="scientific">Volvox reticuliferus</name>
    <dbReference type="NCBI Taxonomy" id="1737510"/>
    <lineage>
        <taxon>Eukaryota</taxon>
        <taxon>Viridiplantae</taxon>
        <taxon>Chlorophyta</taxon>
        <taxon>core chlorophytes</taxon>
        <taxon>Chlorophyceae</taxon>
        <taxon>CS clade</taxon>
        <taxon>Chlamydomonadales</taxon>
        <taxon>Volvocaceae</taxon>
        <taxon>Volvox</taxon>
    </lineage>
</organism>
<feature type="domain" description="EF-hand" evidence="3">
    <location>
        <begin position="317"/>
        <end position="352"/>
    </location>
</feature>
<evidence type="ECO:0000259" key="3">
    <source>
        <dbReference type="PROSITE" id="PS50222"/>
    </source>
</evidence>
<feature type="domain" description="EF-hand" evidence="3">
    <location>
        <begin position="221"/>
        <end position="256"/>
    </location>
</feature>
<keyword evidence="5" id="KW-1185">Reference proteome</keyword>
<dbReference type="Gene3D" id="1.10.238.10">
    <property type="entry name" value="EF-hand"/>
    <property type="match status" value="1"/>
</dbReference>
<dbReference type="PANTHER" id="PTHR31495">
    <property type="entry name" value="PEROXYGENASE 3-RELATED"/>
    <property type="match status" value="1"/>
</dbReference>
<evidence type="ECO:0000256" key="2">
    <source>
        <dbReference type="SAM" id="MobiDB-lite"/>
    </source>
</evidence>
<comment type="similarity">
    <text evidence="1">Belongs to the caleosin family.</text>
</comment>
<dbReference type="SUPFAM" id="SSF47473">
    <property type="entry name" value="EF-hand"/>
    <property type="match status" value="1"/>
</dbReference>
<comment type="caution">
    <text evidence="4">The sequence shown here is derived from an EMBL/GenBank/DDBJ whole genome shotgun (WGS) entry which is preliminary data.</text>
</comment>